<dbReference type="SMART" id="SM00028">
    <property type="entry name" value="TPR"/>
    <property type="match status" value="3"/>
</dbReference>
<dbReference type="GO" id="GO:0005739">
    <property type="term" value="C:mitochondrion"/>
    <property type="evidence" value="ECO:0007669"/>
    <property type="project" value="TreeGrafter"/>
</dbReference>
<evidence type="ECO:0000256" key="1">
    <source>
        <dbReference type="ARBA" id="ARBA00004496"/>
    </source>
</evidence>
<dbReference type="AlphaFoldDB" id="A0A3L8DND5"/>
<dbReference type="GO" id="GO:0031072">
    <property type="term" value="F:heat shock protein binding"/>
    <property type="evidence" value="ECO:0007669"/>
    <property type="project" value="TreeGrafter"/>
</dbReference>
<accession>A0A3L8DND5</accession>
<organism evidence="6 7">
    <name type="scientific">Ooceraea biroi</name>
    <name type="common">Clonal raider ant</name>
    <name type="synonym">Cerapachys biroi</name>
    <dbReference type="NCBI Taxonomy" id="2015173"/>
    <lineage>
        <taxon>Eukaryota</taxon>
        <taxon>Metazoa</taxon>
        <taxon>Ecdysozoa</taxon>
        <taxon>Arthropoda</taxon>
        <taxon>Hexapoda</taxon>
        <taxon>Insecta</taxon>
        <taxon>Pterygota</taxon>
        <taxon>Neoptera</taxon>
        <taxon>Endopterygota</taxon>
        <taxon>Hymenoptera</taxon>
        <taxon>Apocrita</taxon>
        <taxon>Aculeata</taxon>
        <taxon>Formicoidea</taxon>
        <taxon>Formicidae</taxon>
        <taxon>Dorylinae</taxon>
        <taxon>Ooceraea</taxon>
    </lineage>
</organism>
<evidence type="ECO:0000313" key="6">
    <source>
        <dbReference type="EMBL" id="RLU21796.1"/>
    </source>
</evidence>
<evidence type="ECO:0000313" key="7">
    <source>
        <dbReference type="Proteomes" id="UP000279307"/>
    </source>
</evidence>
<comment type="subcellular location">
    <subcellularLocation>
        <location evidence="1">Cytoplasm</location>
    </subcellularLocation>
</comment>
<dbReference type="Gene3D" id="1.25.40.10">
    <property type="entry name" value="Tetratricopeptide repeat domain"/>
    <property type="match status" value="1"/>
</dbReference>
<evidence type="ECO:0000256" key="3">
    <source>
        <dbReference type="ARBA" id="ARBA00022737"/>
    </source>
</evidence>
<feature type="domain" description="RNA-polymerase II-associated protein 3-like C-terminal" evidence="5">
    <location>
        <begin position="267"/>
        <end position="357"/>
    </location>
</feature>
<keyword evidence="4" id="KW-0802">TPR repeat</keyword>
<dbReference type="GO" id="GO:0006626">
    <property type="term" value="P:protein targeting to mitochondrion"/>
    <property type="evidence" value="ECO:0007669"/>
    <property type="project" value="TreeGrafter"/>
</dbReference>
<reference evidence="6 7" key="1">
    <citation type="journal article" date="2018" name="Genome Res.">
        <title>The genomic architecture and molecular evolution of ant odorant receptors.</title>
        <authorList>
            <person name="McKenzie S.K."/>
            <person name="Kronauer D.J.C."/>
        </authorList>
    </citation>
    <scope>NUCLEOTIDE SEQUENCE [LARGE SCALE GENOMIC DNA]</scope>
    <source>
        <strain evidence="6">Clonal line C1</strain>
    </source>
</reference>
<evidence type="ECO:0000256" key="2">
    <source>
        <dbReference type="ARBA" id="ARBA00022490"/>
    </source>
</evidence>
<proteinExistence type="predicted"/>
<keyword evidence="2" id="KW-0963">Cytoplasm</keyword>
<protein>
    <recommendedName>
        <fullName evidence="5">RNA-polymerase II-associated protein 3-like C-terminal domain-containing protein</fullName>
    </recommendedName>
</protein>
<dbReference type="GO" id="GO:0005829">
    <property type="term" value="C:cytosol"/>
    <property type="evidence" value="ECO:0007669"/>
    <property type="project" value="TreeGrafter"/>
</dbReference>
<evidence type="ECO:0000256" key="4">
    <source>
        <dbReference type="ARBA" id="ARBA00022803"/>
    </source>
</evidence>
<dbReference type="EMBL" id="QOIP01000006">
    <property type="protein sequence ID" value="RLU21796.1"/>
    <property type="molecule type" value="Genomic_DNA"/>
</dbReference>
<evidence type="ECO:0000259" key="5">
    <source>
        <dbReference type="Pfam" id="PF13877"/>
    </source>
</evidence>
<dbReference type="InterPro" id="IPR025986">
    <property type="entry name" value="RPAP3-like_C"/>
</dbReference>
<dbReference type="InterPro" id="IPR051982">
    <property type="entry name" value="CiliaryAsmbly_MitoImport"/>
</dbReference>
<dbReference type="InterPro" id="IPR019734">
    <property type="entry name" value="TPR_rpt"/>
</dbReference>
<dbReference type="InterPro" id="IPR011990">
    <property type="entry name" value="TPR-like_helical_dom_sf"/>
</dbReference>
<dbReference type="PANTHER" id="PTHR45984">
    <property type="entry name" value="RNA (RNA) POLYMERASE II ASSOCIATED PROTEIN HOMOLOG"/>
    <property type="match status" value="1"/>
</dbReference>
<comment type="caution">
    <text evidence="6">The sequence shown here is derived from an EMBL/GenBank/DDBJ whole genome shotgun (WGS) entry which is preliminary data.</text>
</comment>
<dbReference type="Proteomes" id="UP000279307">
    <property type="component" value="Chromosome 6"/>
</dbReference>
<dbReference type="SUPFAM" id="SSF48452">
    <property type="entry name" value="TPR-like"/>
    <property type="match status" value="1"/>
</dbReference>
<sequence length="384" mass="44739">MGNEEVDIISVVQKPEKKSLLERYNIPIEHLSYEFISRCANGKTLERIILILRSGEEGIYPDLTKHAEEHLAKIKPTSAVLRKAEPDKKMRVNEKKHDKPKRITSCDYAAWDKYDADTEINRIDLQDDQRQAEMKRIQQRRKDLDKTNNMAHKTTLNKLSLTGTEVNVLAAQEKEKGNEAFRAADYEEALRHYNASIDIDSNLNAYNNRAMTFIKLQRYEDALNDCNTVLRMDYKNIKGLLRRALSLENLEKIHESQYNFQKLEHIESPYEFLRLWQSLKDATLTLHAKLLRIVAYEDINKIIGNKLDATMLSLILRCLEQQFCTPKDTDLLVNLLCSLSQLNRFSIVCMFMDANDKKALENILRFLEKENSPKVSQLRQIYVT</sequence>
<dbReference type="PANTHER" id="PTHR45984:SF1">
    <property type="entry name" value="SPAG1 AXONEMAL DYNEIN ASSEMBLY FACTOR"/>
    <property type="match status" value="1"/>
</dbReference>
<dbReference type="OrthoDB" id="2942533at2759"/>
<dbReference type="Pfam" id="PF13877">
    <property type="entry name" value="RPAP3_C"/>
    <property type="match status" value="1"/>
</dbReference>
<keyword evidence="3" id="KW-0677">Repeat</keyword>
<gene>
    <name evidence="6" type="ORF">DMN91_006172</name>
</gene>
<name>A0A3L8DND5_OOCBI</name>